<name>A0ABQ3VES9_9CHLR</name>
<dbReference type="EMBL" id="BNJJ01000005">
    <property type="protein sequence ID" value="GHO84219.1"/>
    <property type="molecule type" value="Genomic_DNA"/>
</dbReference>
<feature type="transmembrane region" description="Helical" evidence="1">
    <location>
        <begin position="22"/>
        <end position="43"/>
    </location>
</feature>
<reference evidence="2 3" key="1">
    <citation type="journal article" date="2021" name="Int. J. Syst. Evol. Microbiol.">
        <title>Reticulibacter mediterranei gen. nov., sp. nov., within the new family Reticulibacteraceae fam. nov., and Ktedonospora formicarum gen. nov., sp. nov., Ktedonobacter robiniae sp. nov., Dictyobacter formicarum sp. nov. and Dictyobacter arantiisoli sp. nov., belonging to the class Ktedonobacteria.</title>
        <authorList>
            <person name="Yabe S."/>
            <person name="Zheng Y."/>
            <person name="Wang C.M."/>
            <person name="Sakai Y."/>
            <person name="Abe K."/>
            <person name="Yokota A."/>
            <person name="Donadio S."/>
            <person name="Cavaletti L."/>
            <person name="Monciardini P."/>
        </authorList>
    </citation>
    <scope>NUCLEOTIDE SEQUENCE [LARGE SCALE GENOMIC DNA]</scope>
    <source>
        <strain evidence="2 3">SOSP1-9</strain>
    </source>
</reference>
<evidence type="ECO:0008006" key="4">
    <source>
        <dbReference type="Google" id="ProtNLM"/>
    </source>
</evidence>
<proteinExistence type="predicted"/>
<sequence length="149" mass="16244">MTNPTASSRADDLQTPRSVTRFPLWVSIVVVLGALLSIIGAVISKVNPTLLTSGGSMTEAARVYADYMFARSLALAVMVLFLLAVRSRRMLASFMVLIAFIQLIDGVDDLVRGAFLLAPGLLVFALVFLAGAWRLFGQAPWRLDAWRES</sequence>
<gene>
    <name evidence="2" type="ORF">KSZ_22250</name>
</gene>
<evidence type="ECO:0000256" key="1">
    <source>
        <dbReference type="SAM" id="Phobius"/>
    </source>
</evidence>
<evidence type="ECO:0000313" key="2">
    <source>
        <dbReference type="EMBL" id="GHO84219.1"/>
    </source>
</evidence>
<comment type="caution">
    <text evidence="2">The sequence shown here is derived from an EMBL/GenBank/DDBJ whole genome shotgun (WGS) entry which is preliminary data.</text>
</comment>
<keyword evidence="1" id="KW-0472">Membrane</keyword>
<feature type="transmembrane region" description="Helical" evidence="1">
    <location>
        <begin position="90"/>
        <end position="107"/>
    </location>
</feature>
<keyword evidence="3" id="KW-1185">Reference proteome</keyword>
<feature type="transmembrane region" description="Helical" evidence="1">
    <location>
        <begin position="113"/>
        <end position="136"/>
    </location>
</feature>
<feature type="transmembrane region" description="Helical" evidence="1">
    <location>
        <begin position="63"/>
        <end position="83"/>
    </location>
</feature>
<accession>A0ABQ3VES9</accession>
<dbReference type="RefSeq" id="WP_201361853.1">
    <property type="nucleotide sequence ID" value="NZ_BNJJ01000005.1"/>
</dbReference>
<keyword evidence="1" id="KW-1133">Transmembrane helix</keyword>
<dbReference type="Proteomes" id="UP000635565">
    <property type="component" value="Unassembled WGS sequence"/>
</dbReference>
<keyword evidence="1" id="KW-0812">Transmembrane</keyword>
<protein>
    <recommendedName>
        <fullName evidence="4">DUF4345 domain-containing protein</fullName>
    </recommendedName>
</protein>
<evidence type="ECO:0000313" key="3">
    <source>
        <dbReference type="Proteomes" id="UP000635565"/>
    </source>
</evidence>
<organism evidence="2 3">
    <name type="scientific">Dictyobacter formicarum</name>
    <dbReference type="NCBI Taxonomy" id="2778368"/>
    <lineage>
        <taxon>Bacteria</taxon>
        <taxon>Bacillati</taxon>
        <taxon>Chloroflexota</taxon>
        <taxon>Ktedonobacteria</taxon>
        <taxon>Ktedonobacterales</taxon>
        <taxon>Dictyobacteraceae</taxon>
        <taxon>Dictyobacter</taxon>
    </lineage>
</organism>